<keyword evidence="3" id="KW-1185">Reference proteome</keyword>
<sequence length="341" mass="38954">MVSEKSKFTSTNAISEDDDDTHLMNSMEEKIENSKINILENITISSLKDPKEQLQKFYPDLKLESIKTDIKSKDSHDIYLLRVPKNVDPQALIEADINMQDGGKINIGEKYLVKPTSKVPPPMMVLSNSKNVFHFKGNIVMEKYVKPQKEPIIPIKEKSSIALPNNLKNRHPLFGNDFEDKIHLPQQVEDKLNTAIKKFLKQEKKAQEKRTKVEEVEREPVFNLLNSNSSKSDKKKPTKSELIEETLRLMKQEINSDGSVKKKKKKNKEASSPVVVKEEFPSDQEWAKKSKKTSVMNSTLLPSVDDTPRFISEISKISDDFLETTPKASKKKSKTKGKMQL</sequence>
<feature type="region of interest" description="Disordered" evidence="1">
    <location>
        <begin position="254"/>
        <end position="305"/>
    </location>
</feature>
<dbReference type="AlphaFoldDB" id="A0A9N9XLK4"/>
<organism evidence="2 3">
    <name type="scientific">Phyllotreta striolata</name>
    <name type="common">Striped flea beetle</name>
    <name type="synonym">Crioceris striolata</name>
    <dbReference type="NCBI Taxonomy" id="444603"/>
    <lineage>
        <taxon>Eukaryota</taxon>
        <taxon>Metazoa</taxon>
        <taxon>Ecdysozoa</taxon>
        <taxon>Arthropoda</taxon>
        <taxon>Hexapoda</taxon>
        <taxon>Insecta</taxon>
        <taxon>Pterygota</taxon>
        <taxon>Neoptera</taxon>
        <taxon>Endopterygota</taxon>
        <taxon>Coleoptera</taxon>
        <taxon>Polyphaga</taxon>
        <taxon>Cucujiformia</taxon>
        <taxon>Chrysomeloidea</taxon>
        <taxon>Chrysomelidae</taxon>
        <taxon>Galerucinae</taxon>
        <taxon>Alticini</taxon>
        <taxon>Phyllotreta</taxon>
    </lineage>
</organism>
<evidence type="ECO:0000313" key="2">
    <source>
        <dbReference type="EMBL" id="CAG9856257.1"/>
    </source>
</evidence>
<name>A0A9N9XLK4_PHYSR</name>
<feature type="region of interest" description="Disordered" evidence="1">
    <location>
        <begin position="322"/>
        <end position="341"/>
    </location>
</feature>
<accession>A0A9N9XLK4</accession>
<protein>
    <submittedName>
        <fullName evidence="2">Uncharacterized protein</fullName>
    </submittedName>
</protein>
<feature type="compositionally biased region" description="Basic and acidic residues" evidence="1">
    <location>
        <begin position="276"/>
        <end position="288"/>
    </location>
</feature>
<gene>
    <name evidence="2" type="ORF">PHYEVI_LOCUS2683</name>
</gene>
<dbReference type="Proteomes" id="UP001153712">
    <property type="component" value="Chromosome 12"/>
</dbReference>
<dbReference type="OrthoDB" id="8197684at2759"/>
<reference evidence="2" key="1">
    <citation type="submission" date="2022-01" db="EMBL/GenBank/DDBJ databases">
        <authorList>
            <person name="King R."/>
        </authorList>
    </citation>
    <scope>NUCLEOTIDE SEQUENCE</scope>
</reference>
<feature type="compositionally biased region" description="Basic residues" evidence="1">
    <location>
        <begin position="328"/>
        <end position="341"/>
    </location>
</feature>
<evidence type="ECO:0000256" key="1">
    <source>
        <dbReference type="SAM" id="MobiDB-lite"/>
    </source>
</evidence>
<evidence type="ECO:0000313" key="3">
    <source>
        <dbReference type="Proteomes" id="UP001153712"/>
    </source>
</evidence>
<dbReference type="EMBL" id="OU900105">
    <property type="protein sequence ID" value="CAG9856257.1"/>
    <property type="molecule type" value="Genomic_DNA"/>
</dbReference>
<proteinExistence type="predicted"/>
<feature type="region of interest" description="Disordered" evidence="1">
    <location>
        <begin position="1"/>
        <end position="22"/>
    </location>
</feature>